<dbReference type="Proteomes" id="UP000327157">
    <property type="component" value="Chromosome 8"/>
</dbReference>
<dbReference type="AlphaFoldDB" id="A0A5N5HMF7"/>
<protein>
    <submittedName>
        <fullName evidence="2">Zinc finger MYM-type protein 1-like</fullName>
    </submittedName>
</protein>
<dbReference type="OrthoDB" id="1163309at2759"/>
<keyword evidence="3" id="KW-1185">Reference proteome</keyword>
<evidence type="ECO:0000313" key="3">
    <source>
        <dbReference type="Proteomes" id="UP000327157"/>
    </source>
</evidence>
<reference evidence="2 3" key="1">
    <citation type="submission" date="2019-09" db="EMBL/GenBank/DDBJ databases">
        <authorList>
            <person name="Ou C."/>
        </authorList>
    </citation>
    <scope>NUCLEOTIDE SEQUENCE [LARGE SCALE GENOMIC DNA]</scope>
    <source>
        <strain evidence="2">S2</strain>
        <tissue evidence="2">Leaf</tissue>
    </source>
</reference>
<evidence type="ECO:0000313" key="2">
    <source>
        <dbReference type="EMBL" id="KAB2627813.1"/>
    </source>
</evidence>
<organism evidence="2 3">
    <name type="scientific">Pyrus ussuriensis x Pyrus communis</name>
    <dbReference type="NCBI Taxonomy" id="2448454"/>
    <lineage>
        <taxon>Eukaryota</taxon>
        <taxon>Viridiplantae</taxon>
        <taxon>Streptophyta</taxon>
        <taxon>Embryophyta</taxon>
        <taxon>Tracheophyta</taxon>
        <taxon>Spermatophyta</taxon>
        <taxon>Magnoliopsida</taxon>
        <taxon>eudicotyledons</taxon>
        <taxon>Gunneridae</taxon>
        <taxon>Pentapetalae</taxon>
        <taxon>rosids</taxon>
        <taxon>fabids</taxon>
        <taxon>Rosales</taxon>
        <taxon>Rosaceae</taxon>
        <taxon>Amygdaloideae</taxon>
        <taxon>Maleae</taxon>
        <taxon>Pyrus</taxon>
    </lineage>
</organism>
<dbReference type="Pfam" id="PF14291">
    <property type="entry name" value="DUF4371"/>
    <property type="match status" value="1"/>
</dbReference>
<gene>
    <name evidence="2" type="ORF">D8674_032608</name>
</gene>
<accession>A0A5N5HMF7</accession>
<dbReference type="EMBL" id="SMOL01000148">
    <property type="protein sequence ID" value="KAB2627813.1"/>
    <property type="molecule type" value="Genomic_DNA"/>
</dbReference>
<name>A0A5N5HMF7_9ROSA</name>
<dbReference type="PANTHER" id="PTHR11697:SF230">
    <property type="entry name" value="ZINC FINGER, MYM DOMAIN CONTAINING 1"/>
    <property type="match status" value="1"/>
</dbReference>
<dbReference type="InterPro" id="IPR055298">
    <property type="entry name" value="AtLOH3-like"/>
</dbReference>
<dbReference type="InterPro" id="IPR025398">
    <property type="entry name" value="DUF4371"/>
</dbReference>
<evidence type="ECO:0000259" key="1">
    <source>
        <dbReference type="Pfam" id="PF14291"/>
    </source>
</evidence>
<comment type="caution">
    <text evidence="2">The sequence shown here is derived from an EMBL/GenBank/DDBJ whole genome shotgun (WGS) entry which is preliminary data.</text>
</comment>
<sequence length="396" mass="45285">MNPSQHVDKVINRQSKEEILKNRLRLKATVECVRWLTFQACPFRGHDESVGSKNRGNFIELVKHTTKFNDKVAAVVLENAPKNAKYSSPMIQKEVLNILTNIVQRKIREEVRDGVFCVLVDEAHDIAHREQMAIILRFIDNDGQWNGLQSLFIKECSFAYYVHCFAHQLQLALVAASKEVVIWLFFSALGSIVNVITTSPKRHTQLQVAHTVNIKELVGAGELETGRGANQIVCDLIHMYNASCIILENIKNDKFATNSLCGEATGAYNAIRSFEFTFILHLLQEIMGITDILLSLFCKKHDIDMPDMNAQYKIGTSRSCQQTNHITFEPHYHLAELNNRFSEEAMELLILNSLHTLRCELKIYESEVPHHHVFQKMSTTSQLCRGLVETKRSERY</sequence>
<proteinExistence type="predicted"/>
<reference evidence="3" key="2">
    <citation type="submission" date="2019-10" db="EMBL/GenBank/DDBJ databases">
        <title>A de novo genome assembly of a pear dwarfing rootstock.</title>
        <authorList>
            <person name="Wang F."/>
            <person name="Wang J."/>
            <person name="Li S."/>
            <person name="Zhang Y."/>
            <person name="Fang M."/>
            <person name="Ma L."/>
            <person name="Zhao Y."/>
            <person name="Jiang S."/>
        </authorList>
    </citation>
    <scope>NUCLEOTIDE SEQUENCE [LARGE SCALE GENOMIC DNA]</scope>
</reference>
<feature type="domain" description="DUF4371" evidence="1">
    <location>
        <begin position="5"/>
        <end position="143"/>
    </location>
</feature>
<reference evidence="2 3" key="3">
    <citation type="submission" date="2019-11" db="EMBL/GenBank/DDBJ databases">
        <title>A de novo genome assembly of a pear dwarfing rootstock.</title>
        <authorList>
            <person name="Wang F."/>
            <person name="Wang J."/>
            <person name="Li S."/>
            <person name="Zhang Y."/>
            <person name="Fang M."/>
            <person name="Ma L."/>
            <person name="Zhao Y."/>
            <person name="Jiang S."/>
        </authorList>
    </citation>
    <scope>NUCLEOTIDE SEQUENCE [LARGE SCALE GENOMIC DNA]</scope>
    <source>
        <strain evidence="2">S2</strain>
        <tissue evidence="2">Leaf</tissue>
    </source>
</reference>
<dbReference type="PANTHER" id="PTHR11697">
    <property type="entry name" value="GENERAL TRANSCRIPTION FACTOR 2-RELATED ZINC FINGER PROTEIN"/>
    <property type="match status" value="1"/>
</dbReference>